<evidence type="ECO:0000313" key="2">
    <source>
        <dbReference type="Proteomes" id="UP000002762"/>
    </source>
</evidence>
<sequence length="66" mass="7401">MLDDKVVTHHANTNDAKKVVRSGPMSATSLTKLKNSYSYERNYLNVPHIHNDVAESMPPLCGIVEY</sequence>
<dbReference type="GeneID" id="19893040"/>
<protein>
    <submittedName>
        <fullName evidence="1">Uncharacterized protein</fullName>
    </submittedName>
</protein>
<reference evidence="1 2" key="1">
    <citation type="journal article" date="2012" name="Sci. Rep.">
        <title>Genomic perspectives on the evolution of fungal entomopathogenicity in Beauveria bassiana.</title>
        <authorList>
            <person name="Xiao G."/>
            <person name="Ying S.H."/>
            <person name="Zheng P."/>
            <person name="Wang Z.L."/>
            <person name="Zhang S."/>
            <person name="Xie X.Q."/>
            <person name="Shang Y."/>
            <person name="St Leger R.J."/>
            <person name="Zhao G.P."/>
            <person name="Wang C."/>
            <person name="Feng M.G."/>
        </authorList>
    </citation>
    <scope>NUCLEOTIDE SEQUENCE [LARGE SCALE GENOMIC DNA]</scope>
    <source>
        <strain evidence="1 2">ARSEF 2860</strain>
    </source>
</reference>
<dbReference type="RefSeq" id="XP_008603347.1">
    <property type="nucleotide sequence ID" value="XM_008605125.1"/>
</dbReference>
<dbReference type="InParanoid" id="J4KKT5"/>
<dbReference type="EMBL" id="JH725231">
    <property type="protein sequence ID" value="EJP61014.1"/>
    <property type="molecule type" value="Genomic_DNA"/>
</dbReference>
<dbReference type="AlphaFoldDB" id="J4KKT5"/>
<gene>
    <name evidence="1" type="ORF">BBA_10028</name>
</gene>
<organism evidence="1 2">
    <name type="scientific">Beauveria bassiana (strain ARSEF 2860)</name>
    <name type="common">White muscardine disease fungus</name>
    <name type="synonym">Tritirachium shiotae</name>
    <dbReference type="NCBI Taxonomy" id="655819"/>
    <lineage>
        <taxon>Eukaryota</taxon>
        <taxon>Fungi</taxon>
        <taxon>Dikarya</taxon>
        <taxon>Ascomycota</taxon>
        <taxon>Pezizomycotina</taxon>
        <taxon>Sordariomycetes</taxon>
        <taxon>Hypocreomycetidae</taxon>
        <taxon>Hypocreales</taxon>
        <taxon>Cordycipitaceae</taxon>
        <taxon>Beauveria</taxon>
    </lineage>
</organism>
<evidence type="ECO:0000313" key="1">
    <source>
        <dbReference type="EMBL" id="EJP61014.1"/>
    </source>
</evidence>
<accession>J4KKT5</accession>
<proteinExistence type="predicted"/>
<dbReference type="Proteomes" id="UP000002762">
    <property type="component" value="Unassembled WGS sequence"/>
</dbReference>
<dbReference type="HOGENOM" id="CLU_2830806_0_0_1"/>
<keyword evidence="2" id="KW-1185">Reference proteome</keyword>
<name>J4KKT5_BEAB2</name>